<protein>
    <submittedName>
        <fullName evidence="2">Uncharacterized protein</fullName>
    </submittedName>
</protein>
<dbReference type="Proteomes" id="UP001497482">
    <property type="component" value="Chromosome 17"/>
</dbReference>
<evidence type="ECO:0000313" key="2">
    <source>
        <dbReference type="EMBL" id="CAL1585155.1"/>
    </source>
</evidence>
<dbReference type="EMBL" id="OZ035839">
    <property type="protein sequence ID" value="CAL1585155.1"/>
    <property type="molecule type" value="Genomic_DNA"/>
</dbReference>
<feature type="region of interest" description="Disordered" evidence="1">
    <location>
        <begin position="1"/>
        <end position="35"/>
    </location>
</feature>
<evidence type="ECO:0000256" key="1">
    <source>
        <dbReference type="SAM" id="MobiDB-lite"/>
    </source>
</evidence>
<evidence type="ECO:0000313" key="3">
    <source>
        <dbReference type="Proteomes" id="UP001497482"/>
    </source>
</evidence>
<keyword evidence="3" id="KW-1185">Reference proteome</keyword>
<sequence>MPLSLYRRKPLPVRPTSPHQPVPVSSRIPTGYKSQPHSLRSLFMRVSKAHPLPPRQPLIQRNINNDFHSQSDLYYPHPTSQPISVSSLLLLTTIYRRRITTHPSSNPHLHNPLGPRTPNLFDTVPRHVARSSSQ</sequence>
<feature type="compositionally biased region" description="Pro residues" evidence="1">
    <location>
        <begin position="12"/>
        <end position="21"/>
    </location>
</feature>
<feature type="region of interest" description="Disordered" evidence="1">
    <location>
        <begin position="101"/>
        <end position="121"/>
    </location>
</feature>
<organism evidence="2 3">
    <name type="scientific">Knipowitschia caucasica</name>
    <name type="common">Caucasian dwarf goby</name>
    <name type="synonym">Pomatoschistus caucasicus</name>
    <dbReference type="NCBI Taxonomy" id="637954"/>
    <lineage>
        <taxon>Eukaryota</taxon>
        <taxon>Metazoa</taxon>
        <taxon>Chordata</taxon>
        <taxon>Craniata</taxon>
        <taxon>Vertebrata</taxon>
        <taxon>Euteleostomi</taxon>
        <taxon>Actinopterygii</taxon>
        <taxon>Neopterygii</taxon>
        <taxon>Teleostei</taxon>
        <taxon>Neoteleostei</taxon>
        <taxon>Acanthomorphata</taxon>
        <taxon>Gobiaria</taxon>
        <taxon>Gobiiformes</taxon>
        <taxon>Gobioidei</taxon>
        <taxon>Gobiidae</taxon>
        <taxon>Gobiinae</taxon>
        <taxon>Knipowitschia</taxon>
    </lineage>
</organism>
<accession>A0AAV2K5D8</accession>
<feature type="compositionally biased region" description="Basic residues" evidence="1">
    <location>
        <begin position="1"/>
        <end position="11"/>
    </location>
</feature>
<name>A0AAV2K5D8_KNICA</name>
<gene>
    <name evidence="2" type="ORF">KC01_LOCUS15398</name>
</gene>
<dbReference type="AlphaFoldDB" id="A0AAV2K5D8"/>
<proteinExistence type="predicted"/>
<reference evidence="2 3" key="1">
    <citation type="submission" date="2024-04" db="EMBL/GenBank/DDBJ databases">
        <authorList>
            <person name="Waldvogel A.-M."/>
            <person name="Schoenle A."/>
        </authorList>
    </citation>
    <scope>NUCLEOTIDE SEQUENCE [LARGE SCALE GENOMIC DNA]</scope>
</reference>